<gene>
    <name evidence="3" type="ORF">GCM10011358_04170</name>
</gene>
<evidence type="ECO:0000313" key="4">
    <source>
        <dbReference type="Proteomes" id="UP000617355"/>
    </source>
</evidence>
<feature type="region of interest" description="Disordered" evidence="1">
    <location>
        <begin position="117"/>
        <end position="149"/>
    </location>
</feature>
<accession>A0ABQ1QE11</accession>
<sequence>MTRILLLAFLLGLPSNLVAQPVTVRSGDHAGFSRLLINFDVEAEWEFGRVDNGFEFRPANKTLRYDLSPVFELITRDRIVEVEDLGGGRLFLRVDCDCHGDAFDLRGGQVVLDIKDGPPPNAQSRFEQSLADPADTPMPDREQEPSPRVETLPAFTTTGRLPVSSRDRAGLPLTIPRHLGDPVSPEGAAPRVETFFEIATPDKGAGQPAADAETAEAAAPTGAVPGRDRVPEIETALLEQIARAAGQGLLEADLKPLDENVAPPPEPRSAEPLTPPVETPPEEPTTQSPRGHIEIETGVDRATARGRPDLAQAEPGRQCAPPEHFDVAAWGSSKLNPGRDIGTFRSAAIGEFDSVSSEGITGLVRHYVFMTFGAEAKALIRRYPNRVAQADVLAMMADVMDSGFSATASAYVEQMQCPSHTALWAVLAQPALSGADPINTEAVTLAFAGLPRHLRDHLGPGLSEKLLNAGDRATADMVRNATGRGTSKEASEIEALNASFDILRGEPDLGRARLDTVIARADDVLPEALLKSVEATLVEGGAVPQERISLLESLAYERRGSAGAARFLAAAVRAHASVSSFDAAFARLSDRAQGLDETDAEHAVLRQELFRRLADDSADATFLRLLLPRLDDAVGLPAEDRRRLAARLLDLGLPLPGRRLLGGDGDLPEPLDRLLYARAALMEGRPDVAIGYLAGIDGEDAGRLRASALERASDHAGALRAHLANGDGALGENAAWRGGLWEDLTNMGEGPRRDAAMLMIARDGAADGAALSPSTPLASSTALIENSREARAVLDRLLQSTEVPRPADAP</sequence>
<comment type="caution">
    <text evidence="3">The sequence shown here is derived from an EMBL/GenBank/DDBJ whole genome shotgun (WGS) entry which is preliminary data.</text>
</comment>
<proteinExistence type="predicted"/>
<dbReference type="RefSeq" id="WP_188525950.1">
    <property type="nucleotide sequence ID" value="NZ_BMGI01000001.1"/>
</dbReference>
<evidence type="ECO:0000256" key="2">
    <source>
        <dbReference type="SAM" id="SignalP"/>
    </source>
</evidence>
<protein>
    <recommendedName>
        <fullName evidence="5">HEAT repeat domain-containing protein</fullName>
    </recommendedName>
</protein>
<feature type="chain" id="PRO_5046337316" description="HEAT repeat domain-containing protein" evidence="2">
    <location>
        <begin position="20"/>
        <end position="810"/>
    </location>
</feature>
<feature type="compositionally biased region" description="Low complexity" evidence="1">
    <location>
        <begin position="205"/>
        <end position="223"/>
    </location>
</feature>
<feature type="region of interest" description="Disordered" evidence="1">
    <location>
        <begin position="201"/>
        <end position="228"/>
    </location>
</feature>
<feature type="region of interest" description="Disordered" evidence="1">
    <location>
        <begin position="257"/>
        <end position="293"/>
    </location>
</feature>
<evidence type="ECO:0000256" key="1">
    <source>
        <dbReference type="SAM" id="MobiDB-lite"/>
    </source>
</evidence>
<reference evidence="4" key="1">
    <citation type="journal article" date="2019" name="Int. J. Syst. Evol. Microbiol.">
        <title>The Global Catalogue of Microorganisms (GCM) 10K type strain sequencing project: providing services to taxonomists for standard genome sequencing and annotation.</title>
        <authorList>
            <consortium name="The Broad Institute Genomics Platform"/>
            <consortium name="The Broad Institute Genome Sequencing Center for Infectious Disease"/>
            <person name="Wu L."/>
            <person name="Ma J."/>
        </authorList>
    </citation>
    <scope>NUCLEOTIDE SEQUENCE [LARGE SCALE GENOMIC DNA]</scope>
    <source>
        <strain evidence="4">CGMCC 1.12922</strain>
    </source>
</reference>
<feature type="compositionally biased region" description="Basic and acidic residues" evidence="1">
    <location>
        <begin position="138"/>
        <end position="147"/>
    </location>
</feature>
<keyword evidence="2" id="KW-0732">Signal</keyword>
<feature type="signal peptide" evidence="2">
    <location>
        <begin position="1"/>
        <end position="19"/>
    </location>
</feature>
<name>A0ABQ1QE11_9RHOB</name>
<organism evidence="3 4">
    <name type="scientific">Sinisalibacter lacisalsi</name>
    <dbReference type="NCBI Taxonomy" id="1526570"/>
    <lineage>
        <taxon>Bacteria</taxon>
        <taxon>Pseudomonadati</taxon>
        <taxon>Pseudomonadota</taxon>
        <taxon>Alphaproteobacteria</taxon>
        <taxon>Rhodobacterales</taxon>
        <taxon>Roseobacteraceae</taxon>
        <taxon>Sinisalibacter</taxon>
    </lineage>
</organism>
<keyword evidence="4" id="KW-1185">Reference proteome</keyword>
<evidence type="ECO:0008006" key="5">
    <source>
        <dbReference type="Google" id="ProtNLM"/>
    </source>
</evidence>
<feature type="compositionally biased region" description="Pro residues" evidence="1">
    <location>
        <begin position="262"/>
        <end position="283"/>
    </location>
</feature>
<evidence type="ECO:0000313" key="3">
    <source>
        <dbReference type="EMBL" id="GGD22812.1"/>
    </source>
</evidence>
<dbReference type="EMBL" id="BMGI01000001">
    <property type="protein sequence ID" value="GGD22812.1"/>
    <property type="molecule type" value="Genomic_DNA"/>
</dbReference>
<dbReference type="Proteomes" id="UP000617355">
    <property type="component" value="Unassembled WGS sequence"/>
</dbReference>